<proteinExistence type="predicted"/>
<accession>A0AC35TVI0</accession>
<evidence type="ECO:0000313" key="1">
    <source>
        <dbReference type="Proteomes" id="UP000095286"/>
    </source>
</evidence>
<dbReference type="WBParaSite" id="RSKR_0000467900.1">
    <property type="protein sequence ID" value="RSKR_0000467900.1"/>
    <property type="gene ID" value="RSKR_0000467900"/>
</dbReference>
<name>A0AC35TVI0_9BILA</name>
<dbReference type="Proteomes" id="UP000095286">
    <property type="component" value="Unplaced"/>
</dbReference>
<reference evidence="2" key="1">
    <citation type="submission" date="2016-11" db="UniProtKB">
        <authorList>
            <consortium name="WormBaseParasite"/>
        </authorList>
    </citation>
    <scope>IDENTIFICATION</scope>
    <source>
        <strain evidence="2">KR3021</strain>
    </source>
</reference>
<evidence type="ECO:0000313" key="2">
    <source>
        <dbReference type="WBParaSite" id="RSKR_0000467900.1"/>
    </source>
</evidence>
<protein>
    <submittedName>
        <fullName evidence="2">IRF-2BP1_2 domain-containing protein</fullName>
    </submittedName>
</protein>
<sequence length="491" mass="53334">MSSVASSAAVSLQRPTPSLSTPVAVNVNGHLGSNQSHLFAKVNCFLCDLPRMPWTMVRDYGESVCRGCANFEGVDKIQQTIEAVRHMKRMHAAMMAFDTPSPTAGVTLSKPKDNLSINNQANGGANPPGRFSPPVATATRTPSSLGALPTLNNPAIPSQALTAGVSIPFSHLTQLTEALAQQQQQRNMAAAAVSRSNPFTAFDNFDQFSQLRSFPSLLHQNTAQNGFSLVPGLSTANLHPSLFNPNMTTTLTSLTNTNSLKRERTDDDFKMDNFASKLQRGRSYFRQTNNKLILGENNNNTNSVSPTSTNSPDQNIFNASVASAMLQVQASNEAIRRQRSQTHNNPSNVPNAERVLRCTLCQQRLEDTHFVQCPSELAHKFCFPCSRQAIKTNFASAEVYCPSGQKCPLANNSVPWTFMPNEIGTILGEDYESFKKDRENATKKEVVTSTSILTNKTENERQTPTSTTTGLGNSSDLLTSTVNQGVVAGVV</sequence>
<organism evidence="1 2">
    <name type="scientific">Rhabditophanes sp. KR3021</name>
    <dbReference type="NCBI Taxonomy" id="114890"/>
    <lineage>
        <taxon>Eukaryota</taxon>
        <taxon>Metazoa</taxon>
        <taxon>Ecdysozoa</taxon>
        <taxon>Nematoda</taxon>
        <taxon>Chromadorea</taxon>
        <taxon>Rhabditida</taxon>
        <taxon>Tylenchina</taxon>
        <taxon>Panagrolaimomorpha</taxon>
        <taxon>Strongyloidoidea</taxon>
        <taxon>Alloionematidae</taxon>
        <taxon>Rhabditophanes</taxon>
    </lineage>
</organism>